<evidence type="ECO:0000313" key="3">
    <source>
        <dbReference type="Proteomes" id="UP000000467"/>
    </source>
</evidence>
<proteinExistence type="predicted"/>
<dbReference type="InterPro" id="IPR043519">
    <property type="entry name" value="NT_sf"/>
</dbReference>
<dbReference type="Gene3D" id="3.30.460.10">
    <property type="entry name" value="Beta Polymerase, domain 2"/>
    <property type="match status" value="1"/>
</dbReference>
<dbReference type="PANTHER" id="PTHR33933:SF1">
    <property type="entry name" value="PROTEIN ADENYLYLTRANSFERASE MNTA-RELATED"/>
    <property type="match status" value="1"/>
</dbReference>
<dbReference type="CDD" id="cd05403">
    <property type="entry name" value="NT_KNTase_like"/>
    <property type="match status" value="1"/>
</dbReference>
<name>K4LKT7_THEPS</name>
<reference evidence="2 3" key="1">
    <citation type="journal article" date="2012" name="BMC Genomics">
        <title>Genome-guided analysis of physiological and morphological traits of the fermentative acetate oxidizer Thermacetogenium phaeum.</title>
        <authorList>
            <person name="Oehler D."/>
            <person name="Poehlein A."/>
            <person name="Leimbach A."/>
            <person name="Muller N."/>
            <person name="Daniel R."/>
            <person name="Gottschalk G."/>
            <person name="Schink B."/>
        </authorList>
    </citation>
    <scope>NUCLEOTIDE SEQUENCE [LARGE SCALE GENOMIC DNA]</scope>
    <source>
        <strain evidence="3">ATCC BAA-254 / DSM 26808 / PB</strain>
    </source>
</reference>
<keyword evidence="2" id="KW-0808">Transferase</keyword>
<accession>K4LKT7</accession>
<sequence length="163" mass="19133">MYLERFQEILKELQKAVEEVYGQRLVTLAVFGSVGRNTPRPDSDIDLLIVADDLPPGRIRRVREFELVEEKLQPLLERMRQKGIETSLSPLIKEPGDVLKGSLIFLDMLDDARILYDKNSFFRNYLIELRKRLDELGAKKVYRGGAWYWVLKEKYKPGEEFEI</sequence>
<feature type="domain" description="Polymerase nucleotidyl transferase" evidence="1">
    <location>
        <begin position="10"/>
        <end position="76"/>
    </location>
</feature>
<evidence type="ECO:0000259" key="1">
    <source>
        <dbReference type="Pfam" id="PF01909"/>
    </source>
</evidence>
<dbReference type="GO" id="GO:0016779">
    <property type="term" value="F:nucleotidyltransferase activity"/>
    <property type="evidence" value="ECO:0007669"/>
    <property type="project" value="UniProtKB-KW"/>
</dbReference>
<gene>
    <name evidence="2" type="ordered locus">Tph_c24030</name>
</gene>
<dbReference type="HOGENOM" id="CLU_131320_0_0_9"/>
<dbReference type="KEGG" id="tpz:Tph_c24030"/>
<keyword evidence="3" id="KW-1185">Reference proteome</keyword>
<protein>
    <submittedName>
        <fullName evidence="2">Nucleotidyltransferase</fullName>
        <ecNumber evidence="2">2.7.7.-</ecNumber>
    </submittedName>
</protein>
<organism evidence="2 3">
    <name type="scientific">Thermacetogenium phaeum (strain ATCC BAA-254 / DSM 26808 / PB)</name>
    <dbReference type="NCBI Taxonomy" id="1089553"/>
    <lineage>
        <taxon>Bacteria</taxon>
        <taxon>Bacillati</taxon>
        <taxon>Bacillota</taxon>
        <taxon>Clostridia</taxon>
        <taxon>Thermoanaerobacterales</taxon>
        <taxon>Thermoanaerobacteraceae</taxon>
        <taxon>Thermacetogenium</taxon>
    </lineage>
</organism>
<keyword evidence="2" id="KW-0548">Nucleotidyltransferase</keyword>
<dbReference type="EMBL" id="CP003732">
    <property type="protein sequence ID" value="AFV12590.1"/>
    <property type="molecule type" value="Genomic_DNA"/>
</dbReference>
<dbReference type="InterPro" id="IPR052548">
    <property type="entry name" value="Type_VII_TA_antitoxin"/>
</dbReference>
<dbReference type="AlphaFoldDB" id="K4LKT7"/>
<dbReference type="EC" id="2.7.7.-" evidence="2"/>
<dbReference type="Pfam" id="PF01909">
    <property type="entry name" value="NTP_transf_2"/>
    <property type="match status" value="1"/>
</dbReference>
<dbReference type="PANTHER" id="PTHR33933">
    <property type="entry name" value="NUCLEOTIDYLTRANSFERASE"/>
    <property type="match status" value="1"/>
</dbReference>
<dbReference type="RefSeq" id="WP_015051455.1">
    <property type="nucleotide sequence ID" value="NC_018870.1"/>
</dbReference>
<dbReference type="eggNOG" id="COG1669">
    <property type="taxonomic scope" value="Bacteria"/>
</dbReference>
<dbReference type="Proteomes" id="UP000000467">
    <property type="component" value="Chromosome"/>
</dbReference>
<dbReference type="InterPro" id="IPR002934">
    <property type="entry name" value="Polymerase_NTP_transf_dom"/>
</dbReference>
<evidence type="ECO:0000313" key="2">
    <source>
        <dbReference type="EMBL" id="AFV12590.1"/>
    </source>
</evidence>
<dbReference type="SUPFAM" id="SSF81301">
    <property type="entry name" value="Nucleotidyltransferase"/>
    <property type="match status" value="1"/>
</dbReference>